<comment type="caution">
    <text evidence="2">The sequence shown here is derived from an EMBL/GenBank/DDBJ whole genome shotgun (WGS) entry which is preliminary data.</text>
</comment>
<feature type="domain" description="DUF3786" evidence="1">
    <location>
        <begin position="14"/>
        <end position="183"/>
    </location>
</feature>
<evidence type="ECO:0000259" key="1">
    <source>
        <dbReference type="Pfam" id="PF12654"/>
    </source>
</evidence>
<dbReference type="Pfam" id="PF12654">
    <property type="entry name" value="DUF3786"/>
    <property type="match status" value="1"/>
</dbReference>
<sequence length="184" mass="20953">MIRPAKEQVKHLSPDNIAQRSGAVFHGSNAVLELHSLNQTIRITVPEYTFYPRLEEWHQLVILHYLALADGAAVSDQIITFGGLKEGLIRGTKFDHDMEKELRRFLNRKTPDSIREICKALGAEFTDSNADLCAVFHFLPKYPVWLKVWFADEEFEASGKFYVSKSADHYLSMEDAVTVGEILL</sequence>
<dbReference type="InterPro" id="IPR024264">
    <property type="entry name" value="DUF3786"/>
</dbReference>
<evidence type="ECO:0000313" key="3">
    <source>
        <dbReference type="Proteomes" id="UP000886757"/>
    </source>
</evidence>
<protein>
    <submittedName>
        <fullName evidence="2">DUF3786 domain-containing protein</fullName>
    </submittedName>
</protein>
<dbReference type="EMBL" id="DVGK01000034">
    <property type="protein sequence ID" value="HIR12805.1"/>
    <property type="molecule type" value="Genomic_DNA"/>
</dbReference>
<dbReference type="AlphaFoldDB" id="A0A9D1AAI4"/>
<feature type="non-terminal residue" evidence="2">
    <location>
        <position position="184"/>
    </location>
</feature>
<reference evidence="2" key="1">
    <citation type="submission" date="2020-10" db="EMBL/GenBank/DDBJ databases">
        <authorList>
            <person name="Gilroy R."/>
        </authorList>
    </citation>
    <scope>NUCLEOTIDE SEQUENCE</scope>
    <source>
        <strain evidence="2">ChiSjej4B22-8148</strain>
    </source>
</reference>
<dbReference type="Proteomes" id="UP000886757">
    <property type="component" value="Unassembled WGS sequence"/>
</dbReference>
<accession>A0A9D1AAI4</accession>
<reference evidence="2" key="2">
    <citation type="journal article" date="2021" name="PeerJ">
        <title>Extensive microbial diversity within the chicken gut microbiome revealed by metagenomics and culture.</title>
        <authorList>
            <person name="Gilroy R."/>
            <person name="Ravi A."/>
            <person name="Getino M."/>
            <person name="Pursley I."/>
            <person name="Horton D.L."/>
            <person name="Alikhan N.F."/>
            <person name="Baker D."/>
            <person name="Gharbi K."/>
            <person name="Hall N."/>
            <person name="Watson M."/>
            <person name="Adriaenssens E.M."/>
            <person name="Foster-Nyarko E."/>
            <person name="Jarju S."/>
            <person name="Secka A."/>
            <person name="Antonio M."/>
            <person name="Oren A."/>
            <person name="Chaudhuri R.R."/>
            <person name="La Ragione R."/>
            <person name="Hildebrand F."/>
            <person name="Pallen M.J."/>
        </authorList>
    </citation>
    <scope>NUCLEOTIDE SEQUENCE</scope>
    <source>
        <strain evidence="2">ChiSjej4B22-8148</strain>
    </source>
</reference>
<evidence type="ECO:0000313" key="2">
    <source>
        <dbReference type="EMBL" id="HIR12805.1"/>
    </source>
</evidence>
<name>A0A9D1AAI4_9FIRM</name>
<organism evidence="2 3">
    <name type="scientific">Candidatus Choladousia intestinavium</name>
    <dbReference type="NCBI Taxonomy" id="2840727"/>
    <lineage>
        <taxon>Bacteria</taxon>
        <taxon>Bacillati</taxon>
        <taxon>Bacillota</taxon>
        <taxon>Clostridia</taxon>
        <taxon>Lachnospirales</taxon>
        <taxon>Lachnospiraceae</taxon>
        <taxon>Lachnospiraceae incertae sedis</taxon>
        <taxon>Candidatus Choladousia</taxon>
    </lineage>
</organism>
<gene>
    <name evidence="2" type="ORF">IAB31_02640</name>
</gene>
<proteinExistence type="predicted"/>